<reference evidence="3 4" key="1">
    <citation type="submission" date="2022-05" db="EMBL/GenBank/DDBJ databases">
        <title>A multi-omics perspective on studying reproductive biology in Daphnia sinensis.</title>
        <authorList>
            <person name="Jia J."/>
        </authorList>
    </citation>
    <scope>NUCLEOTIDE SEQUENCE [LARGE SCALE GENOMIC DNA]</scope>
    <source>
        <strain evidence="3 4">WSL</strain>
    </source>
</reference>
<comment type="caution">
    <text evidence="3">The sequence shown here is derived from an EMBL/GenBank/DDBJ whole genome shotgun (WGS) entry which is preliminary data.</text>
</comment>
<dbReference type="Pfam" id="PF00059">
    <property type="entry name" value="Lectin_C"/>
    <property type="match status" value="1"/>
</dbReference>
<dbReference type="AlphaFoldDB" id="A0AAD5LBX3"/>
<organism evidence="3 4">
    <name type="scientific">Daphnia sinensis</name>
    <dbReference type="NCBI Taxonomy" id="1820382"/>
    <lineage>
        <taxon>Eukaryota</taxon>
        <taxon>Metazoa</taxon>
        <taxon>Ecdysozoa</taxon>
        <taxon>Arthropoda</taxon>
        <taxon>Crustacea</taxon>
        <taxon>Branchiopoda</taxon>
        <taxon>Diplostraca</taxon>
        <taxon>Cladocera</taxon>
        <taxon>Anomopoda</taxon>
        <taxon>Daphniidae</taxon>
        <taxon>Daphnia</taxon>
        <taxon>Daphnia similis group</taxon>
    </lineage>
</organism>
<feature type="chain" id="PRO_5042230452" description="C-type lectin domain-containing protein" evidence="1">
    <location>
        <begin position="21"/>
        <end position="269"/>
    </location>
</feature>
<accession>A0AAD5LBX3</accession>
<dbReference type="Gene3D" id="2.60.120.290">
    <property type="entry name" value="Spermadhesin, CUB domain"/>
    <property type="match status" value="1"/>
</dbReference>
<keyword evidence="4" id="KW-1185">Reference proteome</keyword>
<dbReference type="PANTHER" id="PTHR22802:SF465">
    <property type="entry name" value="AT17652P-RELATED"/>
    <property type="match status" value="1"/>
</dbReference>
<evidence type="ECO:0000313" key="4">
    <source>
        <dbReference type="Proteomes" id="UP000820818"/>
    </source>
</evidence>
<dbReference type="PROSITE" id="PS50041">
    <property type="entry name" value="C_TYPE_LECTIN_2"/>
    <property type="match status" value="1"/>
</dbReference>
<evidence type="ECO:0000256" key="1">
    <source>
        <dbReference type="SAM" id="SignalP"/>
    </source>
</evidence>
<dbReference type="SUPFAM" id="SSF49854">
    <property type="entry name" value="Spermadhesin, CUB domain"/>
    <property type="match status" value="1"/>
</dbReference>
<feature type="signal peptide" evidence="1">
    <location>
        <begin position="1"/>
        <end position="20"/>
    </location>
</feature>
<dbReference type="InterPro" id="IPR001304">
    <property type="entry name" value="C-type_lectin-like"/>
</dbReference>
<dbReference type="SUPFAM" id="SSF56436">
    <property type="entry name" value="C-type lectin-like"/>
    <property type="match status" value="1"/>
</dbReference>
<name>A0AAD5LBX3_9CRUS</name>
<protein>
    <recommendedName>
        <fullName evidence="2">C-type lectin domain-containing protein</fullName>
    </recommendedName>
</protein>
<feature type="domain" description="C-type lectin" evidence="2">
    <location>
        <begin position="152"/>
        <end position="266"/>
    </location>
</feature>
<proteinExistence type="predicted"/>
<keyword evidence="1" id="KW-0732">Signal</keyword>
<dbReference type="Proteomes" id="UP000820818">
    <property type="component" value="Linkage Group LG4"/>
</dbReference>
<dbReference type="PANTHER" id="PTHR22802">
    <property type="entry name" value="C-TYPE LECTIN SUPERFAMILY MEMBER"/>
    <property type="match status" value="1"/>
</dbReference>
<gene>
    <name evidence="3" type="ORF">GHT06_013863</name>
</gene>
<dbReference type="InterPro" id="IPR051004">
    <property type="entry name" value="DC-SIGN_domain-containing"/>
</dbReference>
<dbReference type="InterPro" id="IPR035914">
    <property type="entry name" value="Sperma_CUB_dom_sf"/>
</dbReference>
<dbReference type="InterPro" id="IPR016187">
    <property type="entry name" value="CTDL_fold"/>
</dbReference>
<sequence length="269" mass="30222">MVNIPILIVLAITCVSSIQGNVAPARLPACGGQVFVEDAITIDAPSEDCVWHVQTQENRILVFTAINGNIGEAHDFLTIHDGSNDDAPILRADNQKNFEVSKKDLPLAIYTTQSRALLRFKKTSVHFQLKIQKAVDCPFNLGLETQCGRIFDEVSCYCAVFPLRARWDQYSFCSSNGMQLLSLESYPEEQAIHAAWGYDGIFWTSLTDWPNEGDWVWESTGVHLYPGYSNWGTGQPDSNGDEDCMTLRYDKWNDHICGWEFSAICELNP</sequence>
<dbReference type="EMBL" id="WJBH02000004">
    <property type="protein sequence ID" value="KAI9559856.1"/>
    <property type="molecule type" value="Genomic_DNA"/>
</dbReference>
<evidence type="ECO:0000313" key="3">
    <source>
        <dbReference type="EMBL" id="KAI9559856.1"/>
    </source>
</evidence>
<dbReference type="SMART" id="SM00034">
    <property type="entry name" value="CLECT"/>
    <property type="match status" value="1"/>
</dbReference>
<evidence type="ECO:0000259" key="2">
    <source>
        <dbReference type="PROSITE" id="PS50041"/>
    </source>
</evidence>
<dbReference type="InterPro" id="IPR016186">
    <property type="entry name" value="C-type_lectin-like/link_sf"/>
</dbReference>
<dbReference type="CDD" id="cd00037">
    <property type="entry name" value="CLECT"/>
    <property type="match status" value="1"/>
</dbReference>
<dbReference type="Gene3D" id="3.10.100.10">
    <property type="entry name" value="Mannose-Binding Protein A, subunit A"/>
    <property type="match status" value="1"/>
</dbReference>